<organism evidence="1 2">
    <name type="scientific">Dryococelus australis</name>
    <dbReference type="NCBI Taxonomy" id="614101"/>
    <lineage>
        <taxon>Eukaryota</taxon>
        <taxon>Metazoa</taxon>
        <taxon>Ecdysozoa</taxon>
        <taxon>Arthropoda</taxon>
        <taxon>Hexapoda</taxon>
        <taxon>Insecta</taxon>
        <taxon>Pterygota</taxon>
        <taxon>Neoptera</taxon>
        <taxon>Polyneoptera</taxon>
        <taxon>Phasmatodea</taxon>
        <taxon>Verophasmatodea</taxon>
        <taxon>Anareolatae</taxon>
        <taxon>Phasmatidae</taxon>
        <taxon>Eurycanthinae</taxon>
        <taxon>Dryococelus</taxon>
    </lineage>
</organism>
<dbReference type="Proteomes" id="UP001159363">
    <property type="component" value="Chromosome 6"/>
</dbReference>
<proteinExistence type="predicted"/>
<protein>
    <submittedName>
        <fullName evidence="1">Uncharacterized protein</fullName>
    </submittedName>
</protein>
<sequence>MQSSGQEKLNHCCQLSFLNIHGHPRYSRSNGFVEVEVKNFKNHFQKSSDPYKMLLLLKAAHLENRLSPAELLVGRGGMEFSFKRITLIVVMPIGSNVFISDR</sequence>
<reference evidence="1 2" key="1">
    <citation type="submission" date="2023-02" db="EMBL/GenBank/DDBJ databases">
        <title>LHISI_Scaffold_Assembly.</title>
        <authorList>
            <person name="Stuart O.P."/>
            <person name="Cleave R."/>
            <person name="Magrath M.J.L."/>
            <person name="Mikheyev A.S."/>
        </authorList>
    </citation>
    <scope>NUCLEOTIDE SEQUENCE [LARGE SCALE GENOMIC DNA]</scope>
    <source>
        <strain evidence="1">Daus_M_001</strain>
        <tissue evidence="1">Leg muscle</tissue>
    </source>
</reference>
<keyword evidence="2" id="KW-1185">Reference proteome</keyword>
<dbReference type="EMBL" id="JARBHB010000007">
    <property type="protein sequence ID" value="KAJ8879042.1"/>
    <property type="molecule type" value="Genomic_DNA"/>
</dbReference>
<evidence type="ECO:0000313" key="1">
    <source>
        <dbReference type="EMBL" id="KAJ8879042.1"/>
    </source>
</evidence>
<comment type="caution">
    <text evidence="1">The sequence shown here is derived from an EMBL/GenBank/DDBJ whole genome shotgun (WGS) entry which is preliminary data.</text>
</comment>
<accession>A0ABQ9H455</accession>
<gene>
    <name evidence="1" type="ORF">PR048_019648</name>
</gene>
<name>A0ABQ9H455_9NEOP</name>
<evidence type="ECO:0000313" key="2">
    <source>
        <dbReference type="Proteomes" id="UP001159363"/>
    </source>
</evidence>